<feature type="transmembrane region" description="Helical" evidence="1">
    <location>
        <begin position="577"/>
        <end position="596"/>
    </location>
</feature>
<dbReference type="Pfam" id="PF09822">
    <property type="entry name" value="ABC_transp_aux"/>
    <property type="match status" value="1"/>
</dbReference>
<dbReference type="RefSeq" id="WP_108984560.1">
    <property type="nucleotide sequence ID" value="NZ_BFBR01000003.1"/>
</dbReference>
<evidence type="ECO:0000259" key="2">
    <source>
        <dbReference type="Pfam" id="PF09822"/>
    </source>
</evidence>
<proteinExistence type="predicted"/>
<accession>A0A2P2E9F4</accession>
<feature type="domain" description="ABC-type uncharacterised transport system" evidence="2">
    <location>
        <begin position="198"/>
        <end position="466"/>
    </location>
</feature>
<protein>
    <submittedName>
        <fullName evidence="4">Uncharacterized protein</fullName>
    </submittedName>
</protein>
<comment type="caution">
    <text evidence="4">The sequence shown here is derived from an EMBL/GenBank/DDBJ whole genome shotgun (WGS) entry which is preliminary data.</text>
</comment>
<keyword evidence="1" id="KW-0812">Transmembrane</keyword>
<evidence type="ECO:0000313" key="4">
    <source>
        <dbReference type="EMBL" id="GBF57695.1"/>
    </source>
</evidence>
<dbReference type="InterPro" id="IPR019196">
    <property type="entry name" value="ABC_transp_unknown"/>
</dbReference>
<dbReference type="OrthoDB" id="9777219at2"/>
<keyword evidence="5" id="KW-1185">Reference proteome</keyword>
<dbReference type="AlphaFoldDB" id="A0A2P2E9F4"/>
<gene>
    <name evidence="4" type="ORF">PbB2_01364</name>
</gene>
<dbReference type="Pfam" id="PF23357">
    <property type="entry name" value="DUF7088"/>
    <property type="match status" value="1"/>
</dbReference>
<organism evidence="4 5">
    <name type="scientific">Candidatus Phycosocius bacilliformis</name>
    <dbReference type="NCBI Taxonomy" id="1445552"/>
    <lineage>
        <taxon>Bacteria</taxon>
        <taxon>Pseudomonadati</taxon>
        <taxon>Pseudomonadota</taxon>
        <taxon>Alphaproteobacteria</taxon>
        <taxon>Caulobacterales</taxon>
        <taxon>Caulobacterales incertae sedis</taxon>
        <taxon>Candidatus Phycosocius</taxon>
    </lineage>
</organism>
<feature type="domain" description="DUF7088" evidence="3">
    <location>
        <begin position="38"/>
        <end position="124"/>
    </location>
</feature>
<dbReference type="EMBL" id="BFBR01000003">
    <property type="protein sequence ID" value="GBF57695.1"/>
    <property type="molecule type" value="Genomic_DNA"/>
</dbReference>
<keyword evidence="1" id="KW-1133">Transmembrane helix</keyword>
<sequence length="609" mass="65702">MKRGLFVPLAAGLLVLLFVCVHTIARLGLSDWRIDTSQDKLFSISAETRAILRDLKQPMEAELYLSRQALADDPIMRAHGERVRDMLQLYAAASGGLLEVHERDPAAFSPVEDAALKAGLTPIPGPLPDDPPAYLGLVLKNVAGRNLVLPILDPAAAGNLEYDLSRAINQLERPQRTRISLITGLPWLVRTDPITGQTRPVARMVASWMDTADLTALAPDFRAIPERTDVLIIAQPNPLTPEQQFAIDQYVLAGGRVLLFLDPASMVAQDGGGGPRSATEALGPLISAWGFAVQGDVIADRAYALPVETQISGRKAIAPQPLIFQIPPSGLNQQDAVTAGLPRGIHIATPGQILALGQGKAQITALLTTSQDTTRLDATRALSGLSPQDVELDWQSARQAEMIAARITGQWTTAFPSGNPANPTSGFTKVSVKPGEIIVFGDVDLLADSLYLGPDGEAADNARLIQNCLDVLTGQTRLLSIRARSPTPRPLVVVEKLRQAAQTRILEEQQVLESRLALAEARLADIEARAAARDALSQSLGTREIDQARQEVLATRARLRAVQEGVRQDVAGLKNQLIGICAALVPFVVLLVGLIVHLRRRPRRKLVWS</sequence>
<name>A0A2P2E9F4_9PROT</name>
<evidence type="ECO:0000256" key="1">
    <source>
        <dbReference type="SAM" id="Phobius"/>
    </source>
</evidence>
<keyword evidence="1" id="KW-0472">Membrane</keyword>
<dbReference type="Proteomes" id="UP000245086">
    <property type="component" value="Unassembled WGS sequence"/>
</dbReference>
<evidence type="ECO:0000313" key="5">
    <source>
        <dbReference type="Proteomes" id="UP000245086"/>
    </source>
</evidence>
<reference evidence="4 5" key="1">
    <citation type="journal article" date="2018" name="Genome Announc.">
        <title>Draft Genome Sequence of "Candidatus Phycosocius bacilliformis," an Alphaproteobacterial Ectosymbiont of the Hydrocarbon-Producing Green Alga Botryococcus braunii.</title>
        <authorList>
            <person name="Tanabe Y."/>
            <person name="Yamaguchi H."/>
            <person name="Watanabe M.M."/>
        </authorList>
    </citation>
    <scope>NUCLEOTIDE SEQUENCE [LARGE SCALE GENOMIC DNA]</scope>
    <source>
        <strain evidence="4 5">BOTRYCO-2</strain>
    </source>
</reference>
<dbReference type="InterPro" id="IPR055396">
    <property type="entry name" value="DUF7088"/>
</dbReference>
<evidence type="ECO:0000259" key="3">
    <source>
        <dbReference type="Pfam" id="PF23357"/>
    </source>
</evidence>